<accession>A0A158SV12</accession>
<name>A0A158SV12_HAEIF</name>
<dbReference type="EMBL" id="JMQP01000002">
    <property type="protein sequence ID" value="KIS34706.1"/>
    <property type="molecule type" value="Genomic_DNA"/>
</dbReference>
<evidence type="ECO:0000313" key="1">
    <source>
        <dbReference type="EMBL" id="KIS34706.1"/>
    </source>
</evidence>
<gene>
    <name evidence="1" type="ORF">NTHI1209_00308</name>
</gene>
<organism evidence="1 2">
    <name type="scientific">Haemophilus influenzae</name>
    <dbReference type="NCBI Taxonomy" id="727"/>
    <lineage>
        <taxon>Bacteria</taxon>
        <taxon>Pseudomonadati</taxon>
        <taxon>Pseudomonadota</taxon>
        <taxon>Gammaproteobacteria</taxon>
        <taxon>Pasteurellales</taxon>
        <taxon>Pasteurellaceae</taxon>
        <taxon>Haemophilus</taxon>
    </lineage>
</organism>
<reference evidence="1 2" key="1">
    <citation type="submission" date="2014-05" db="EMBL/GenBank/DDBJ databases">
        <title>Methylome analysis of the phasevarions of Haemophilus influenzae.</title>
        <authorList>
            <person name="Atack J.M."/>
            <person name="Fox K.L."/>
            <person name="Power P.M."/>
            <person name="Clark T."/>
            <person name="Jurcisek J."/>
            <person name="Korlach J."/>
            <person name="Bakaletz L.O."/>
            <person name="Jennings M.P."/>
        </authorList>
    </citation>
    <scope>NUCLEOTIDE SEQUENCE [LARGE SCALE GENOMIC DNA]</scope>
    <source>
        <strain evidence="1 2">1209</strain>
    </source>
</reference>
<dbReference type="AlphaFoldDB" id="A0A158SV12"/>
<protein>
    <submittedName>
        <fullName evidence="1">Uncharacterized protein</fullName>
    </submittedName>
</protein>
<proteinExistence type="predicted"/>
<evidence type="ECO:0000313" key="2">
    <source>
        <dbReference type="Proteomes" id="UP000050700"/>
    </source>
</evidence>
<comment type="caution">
    <text evidence="1">The sequence shown here is derived from an EMBL/GenBank/DDBJ whole genome shotgun (WGS) entry which is preliminary data.</text>
</comment>
<dbReference type="PATRIC" id="fig|727.582.peg.266"/>
<sequence>MFTINSNEIEISLFFYRTLFVLRTRFTHHNFNNLSVDMLHTFGCNSAEIINSSIKIMFDNTFIAAAIGNPTMPVPGSATPNPFFIRLGETFASMRSGVLPKYFAAVADARQEKSVRYSLGLAQHRV</sequence>
<dbReference type="Proteomes" id="UP000050700">
    <property type="component" value="Unassembled WGS sequence"/>
</dbReference>